<gene>
    <name evidence="3" type="ORF">ALTATR162_LOCUS5213</name>
</gene>
<evidence type="ECO:0000256" key="1">
    <source>
        <dbReference type="SAM" id="MobiDB-lite"/>
    </source>
</evidence>
<dbReference type="Proteomes" id="UP000676310">
    <property type="component" value="Unassembled WGS sequence"/>
</dbReference>
<feature type="region of interest" description="Disordered" evidence="1">
    <location>
        <begin position="259"/>
        <end position="284"/>
    </location>
</feature>
<accession>A0A8J2I1U0</accession>
<sequence>MVVTLRRLIICVDGTWYGPDGSTANNTGNNSNIFRIYASIKQGKFVEDNGRIIEQRFLYFETAKESPVIQLIGALDTVKATDDQSLFDLSFTQNARHARHALALNEDRATFSPTLFNTSSEYTAPRASTSMIQAWFVGSHSDIGGGEVADGLSLYPLQWMLIESKALGLKLEHNPKGQAKGLIENPLTLAFPSTATGSDSASEPWGFTHRDGVKITMYDLRTSHNHGNLSTVHLNRLRKKSPNPARMKKWSIGISWRSKQKTRQIPESSDSTTVNTDASSELSEPMNRPHIIKVNTKVLSLGVPRPVFEKGGGGRLAGHSDQGHSLTTIHPSVYFLQDVYPRLGISKELRQFASDLAEYRKCNYVLRAKLDPWVLERQFRGADFERKDFRILICGRAGIGKSTLINKVFGEDLTKESHREHGQHNIDEGFELDTRPGLIIHDSCGYHVGGVDQVAIIEKFIKRRMAMKDPSEALDAVWLCIPTETNRMVDDAETKTLKILSKYAPHIPVVVVRTMKDKFLALVKDTILEEHAQRNAPINYRDIAAEAEERLRDRAKEDAEELLGKGFDAGATPLAYVSRNDGQSVKQLLEITLNMTHDESAQMNCIAAQVIDVEQKISLAVAESIRLLRCAQGVSMAGSPLVFASTISTPTISRLLCDSILRCFGFTYVKAADVDAIMSRVVWWNLTKFMAQTVSQSVVVWGGVVTATLFTLVGGIPIALGAPLLEVLPAARMILKCACDLILILDRALDIAGKRTVKEQIKLATDEYISQTNFTGAKVISRKTVVHRQIENLIPIMTLKFYKPLQISKLQTGMETIIKNSRFSNGNATDLRKLGLETASGRTSLDSSQSQDVQEIKAWERIVEGRLETSP</sequence>
<dbReference type="AlphaFoldDB" id="A0A8J2I1U0"/>
<dbReference type="Gene3D" id="3.40.50.300">
    <property type="entry name" value="P-loop containing nucleotide triphosphate hydrolases"/>
    <property type="match status" value="1"/>
</dbReference>
<dbReference type="OrthoDB" id="59699at2759"/>
<dbReference type="Pfam" id="PF09994">
    <property type="entry name" value="T6SS_Tle1-like_cat"/>
    <property type="match status" value="1"/>
</dbReference>
<dbReference type="SUPFAM" id="SSF52540">
    <property type="entry name" value="P-loop containing nucleoside triphosphate hydrolases"/>
    <property type="match status" value="1"/>
</dbReference>
<feature type="domain" description="T6SS Phospholipase effector Tle1-like catalytic" evidence="2">
    <location>
        <begin position="62"/>
        <end position="161"/>
    </location>
</feature>
<feature type="compositionally biased region" description="Polar residues" evidence="1">
    <location>
        <begin position="263"/>
        <end position="282"/>
    </location>
</feature>
<keyword evidence="4" id="KW-1185">Reference proteome</keyword>
<name>A0A8J2I1U0_9PLEO</name>
<dbReference type="PANTHER" id="PTHR33840:SF1">
    <property type="entry name" value="TLE1 PHOSPHOLIPASE DOMAIN-CONTAINING PROTEIN"/>
    <property type="match status" value="1"/>
</dbReference>
<evidence type="ECO:0000313" key="3">
    <source>
        <dbReference type="EMBL" id="CAG5158701.1"/>
    </source>
</evidence>
<dbReference type="PANTHER" id="PTHR33840">
    <property type="match status" value="1"/>
</dbReference>
<comment type="caution">
    <text evidence="3">The sequence shown here is derived from an EMBL/GenBank/DDBJ whole genome shotgun (WGS) entry which is preliminary data.</text>
</comment>
<proteinExistence type="predicted"/>
<evidence type="ECO:0000259" key="2">
    <source>
        <dbReference type="Pfam" id="PF09994"/>
    </source>
</evidence>
<dbReference type="GeneID" id="67016967"/>
<dbReference type="CDD" id="cd00882">
    <property type="entry name" value="Ras_like_GTPase"/>
    <property type="match status" value="1"/>
</dbReference>
<dbReference type="InterPro" id="IPR018712">
    <property type="entry name" value="Tle1-like_cat"/>
</dbReference>
<dbReference type="EMBL" id="CAJRGZ010000019">
    <property type="protein sequence ID" value="CAG5158701.1"/>
    <property type="molecule type" value="Genomic_DNA"/>
</dbReference>
<reference evidence="3" key="1">
    <citation type="submission" date="2021-05" db="EMBL/GenBank/DDBJ databases">
        <authorList>
            <person name="Stam R."/>
        </authorList>
    </citation>
    <scope>NUCLEOTIDE SEQUENCE</scope>
    <source>
        <strain evidence="3">CS162</strain>
    </source>
</reference>
<dbReference type="RefSeq" id="XP_043168766.1">
    <property type="nucleotide sequence ID" value="XM_043312831.1"/>
</dbReference>
<protein>
    <recommendedName>
        <fullName evidence="2">T6SS Phospholipase effector Tle1-like catalytic domain-containing protein</fullName>
    </recommendedName>
</protein>
<dbReference type="InterPro" id="IPR027417">
    <property type="entry name" value="P-loop_NTPase"/>
</dbReference>
<evidence type="ECO:0000313" key="4">
    <source>
        <dbReference type="Proteomes" id="UP000676310"/>
    </source>
</evidence>
<organism evidence="3 4">
    <name type="scientific">Alternaria atra</name>
    <dbReference type="NCBI Taxonomy" id="119953"/>
    <lineage>
        <taxon>Eukaryota</taxon>
        <taxon>Fungi</taxon>
        <taxon>Dikarya</taxon>
        <taxon>Ascomycota</taxon>
        <taxon>Pezizomycotina</taxon>
        <taxon>Dothideomycetes</taxon>
        <taxon>Pleosporomycetidae</taxon>
        <taxon>Pleosporales</taxon>
        <taxon>Pleosporineae</taxon>
        <taxon>Pleosporaceae</taxon>
        <taxon>Alternaria</taxon>
        <taxon>Alternaria sect. Ulocladioides</taxon>
    </lineage>
</organism>